<evidence type="ECO:0000313" key="4">
    <source>
        <dbReference type="EMBL" id="MDQ0687844.1"/>
    </source>
</evidence>
<evidence type="ECO:0000313" key="5">
    <source>
        <dbReference type="Proteomes" id="UP001243364"/>
    </source>
</evidence>
<comment type="caution">
    <text evidence="4">The sequence shown here is derived from an EMBL/GenBank/DDBJ whole genome shotgun (WGS) entry which is preliminary data.</text>
</comment>
<evidence type="ECO:0000256" key="2">
    <source>
        <dbReference type="PROSITE-ProRule" id="PRU00335"/>
    </source>
</evidence>
<keyword evidence="1 2" id="KW-0238">DNA-binding</keyword>
<feature type="domain" description="HTH tetR-type" evidence="3">
    <location>
        <begin position="11"/>
        <end position="70"/>
    </location>
</feature>
<dbReference type="SUPFAM" id="SSF46689">
    <property type="entry name" value="Homeodomain-like"/>
    <property type="match status" value="1"/>
</dbReference>
<accession>A0ABU0QAZ9</accession>
<dbReference type="Pfam" id="PF00440">
    <property type="entry name" value="TetR_N"/>
    <property type="match status" value="1"/>
</dbReference>
<sequence length="206" mass="23115">MKRTRMRRDQRLNNAKLIQAAAELFERCEQPISLADIARQADVSVATAYRHFESADDALSAYRRDIVSKFRDHSLEQRSNGLALLESVCGFWVDLVLAEGAALVHRRSSEGFLARYKAQEPYLEGQAEALARPIRELVAILGVGQLVGVEDEAAFLWNVLFDPREIFDLRDTLALSPAQITHRLVSAFRGALLGWATARLTEPVPR</sequence>
<gene>
    <name evidence="4" type="ORF">QFZ56_006807</name>
</gene>
<dbReference type="PROSITE" id="PS50977">
    <property type="entry name" value="HTH_TETR_2"/>
    <property type="match status" value="1"/>
</dbReference>
<dbReference type="EMBL" id="JAUSYA010000001">
    <property type="protein sequence ID" value="MDQ0687844.1"/>
    <property type="molecule type" value="Genomic_DNA"/>
</dbReference>
<organism evidence="4 5">
    <name type="scientific">Streptomyces achromogenes</name>
    <dbReference type="NCBI Taxonomy" id="67255"/>
    <lineage>
        <taxon>Bacteria</taxon>
        <taxon>Bacillati</taxon>
        <taxon>Actinomycetota</taxon>
        <taxon>Actinomycetes</taxon>
        <taxon>Kitasatosporales</taxon>
        <taxon>Streptomycetaceae</taxon>
        <taxon>Streptomyces</taxon>
    </lineage>
</organism>
<dbReference type="InterPro" id="IPR009057">
    <property type="entry name" value="Homeodomain-like_sf"/>
</dbReference>
<evidence type="ECO:0000259" key="3">
    <source>
        <dbReference type="PROSITE" id="PS50977"/>
    </source>
</evidence>
<keyword evidence="5" id="KW-1185">Reference proteome</keyword>
<name>A0ABU0QAZ9_STRAH</name>
<evidence type="ECO:0000256" key="1">
    <source>
        <dbReference type="ARBA" id="ARBA00023125"/>
    </source>
</evidence>
<dbReference type="RefSeq" id="WP_307047992.1">
    <property type="nucleotide sequence ID" value="NZ_JAUSYA010000001.1"/>
</dbReference>
<feature type="DNA-binding region" description="H-T-H motif" evidence="2">
    <location>
        <begin position="33"/>
        <end position="52"/>
    </location>
</feature>
<dbReference type="Proteomes" id="UP001243364">
    <property type="component" value="Unassembled WGS sequence"/>
</dbReference>
<dbReference type="Gene3D" id="1.10.357.10">
    <property type="entry name" value="Tetracycline Repressor, domain 2"/>
    <property type="match status" value="1"/>
</dbReference>
<dbReference type="InterPro" id="IPR001647">
    <property type="entry name" value="HTH_TetR"/>
</dbReference>
<proteinExistence type="predicted"/>
<reference evidence="4 5" key="1">
    <citation type="submission" date="2023-07" db="EMBL/GenBank/DDBJ databases">
        <title>Comparative genomics of wheat-associated soil bacteria to identify genetic determinants of phenazine resistance.</title>
        <authorList>
            <person name="Mouncey N."/>
        </authorList>
    </citation>
    <scope>NUCLEOTIDE SEQUENCE [LARGE SCALE GENOMIC DNA]</scope>
    <source>
        <strain evidence="4 5">W4I19-2</strain>
    </source>
</reference>
<protein>
    <submittedName>
        <fullName evidence="4">AcrR family transcriptional regulator</fullName>
    </submittedName>
</protein>